<feature type="compositionally biased region" description="Basic and acidic residues" evidence="1">
    <location>
        <begin position="234"/>
        <end position="243"/>
    </location>
</feature>
<accession>A0ABQ4YXM0</accession>
<organism evidence="2 3">
    <name type="scientific">Tanacetum coccineum</name>
    <dbReference type="NCBI Taxonomy" id="301880"/>
    <lineage>
        <taxon>Eukaryota</taxon>
        <taxon>Viridiplantae</taxon>
        <taxon>Streptophyta</taxon>
        <taxon>Embryophyta</taxon>
        <taxon>Tracheophyta</taxon>
        <taxon>Spermatophyta</taxon>
        <taxon>Magnoliopsida</taxon>
        <taxon>eudicotyledons</taxon>
        <taxon>Gunneridae</taxon>
        <taxon>Pentapetalae</taxon>
        <taxon>asterids</taxon>
        <taxon>campanulids</taxon>
        <taxon>Asterales</taxon>
        <taxon>Asteraceae</taxon>
        <taxon>Asteroideae</taxon>
        <taxon>Anthemideae</taxon>
        <taxon>Anthemidinae</taxon>
        <taxon>Tanacetum</taxon>
    </lineage>
</organism>
<sequence length="274" mass="31204">MFFATQLVPKFQGIGRCNNYAVLQSIPCLLECKIVGQILLDHPLSYALTVTADVPAVYLQQLWKIVSKVLNTKDTIRFKLDTQDIVYTVDMFRAILQLPMETPENPFVAPVPWRLSSPLCTRLVIKKKNVIQYPRFTKLIIANLMKKYPSIPQRHDEDYHSIKDDIPLVSVYTTGNVQVRGMLIPDEFLTESTPRAHRTPTLTVASPQGKKRKQSVGESSLPQKSLKITIRQKQVGEGEKDEQSYDDVDDSDNRLKLGSHKENPEHVDDDDDNE</sequence>
<name>A0ABQ4YXM0_9ASTR</name>
<comment type="caution">
    <text evidence="2">The sequence shown here is derived from an EMBL/GenBank/DDBJ whole genome shotgun (WGS) entry which is preliminary data.</text>
</comment>
<reference evidence="2" key="2">
    <citation type="submission" date="2022-01" db="EMBL/GenBank/DDBJ databases">
        <authorList>
            <person name="Yamashiro T."/>
            <person name="Shiraishi A."/>
            <person name="Satake H."/>
            <person name="Nakayama K."/>
        </authorList>
    </citation>
    <scope>NUCLEOTIDE SEQUENCE</scope>
</reference>
<reference evidence="2" key="1">
    <citation type="journal article" date="2022" name="Int. J. Mol. Sci.">
        <title>Draft Genome of Tanacetum Coccineum: Genomic Comparison of Closely Related Tanacetum-Family Plants.</title>
        <authorList>
            <person name="Yamashiro T."/>
            <person name="Shiraishi A."/>
            <person name="Nakayama K."/>
            <person name="Satake H."/>
        </authorList>
    </citation>
    <scope>NUCLEOTIDE SEQUENCE</scope>
</reference>
<gene>
    <name evidence="2" type="ORF">Tco_0747954</name>
</gene>
<evidence type="ECO:0000313" key="2">
    <source>
        <dbReference type="EMBL" id="GJS81413.1"/>
    </source>
</evidence>
<proteinExistence type="predicted"/>
<evidence type="ECO:0000256" key="1">
    <source>
        <dbReference type="SAM" id="MobiDB-lite"/>
    </source>
</evidence>
<dbReference type="EMBL" id="BQNB010010746">
    <property type="protein sequence ID" value="GJS81413.1"/>
    <property type="molecule type" value="Genomic_DNA"/>
</dbReference>
<protein>
    <submittedName>
        <fullName evidence="2">Uncharacterized protein</fullName>
    </submittedName>
</protein>
<dbReference type="Proteomes" id="UP001151760">
    <property type="component" value="Unassembled WGS sequence"/>
</dbReference>
<evidence type="ECO:0000313" key="3">
    <source>
        <dbReference type="Proteomes" id="UP001151760"/>
    </source>
</evidence>
<keyword evidence="3" id="KW-1185">Reference proteome</keyword>
<feature type="compositionally biased region" description="Basic and acidic residues" evidence="1">
    <location>
        <begin position="251"/>
        <end position="266"/>
    </location>
</feature>
<feature type="region of interest" description="Disordered" evidence="1">
    <location>
        <begin position="190"/>
        <end position="274"/>
    </location>
</feature>